<dbReference type="InterPro" id="IPR009100">
    <property type="entry name" value="AcylCoA_DH/oxidase_NM_dom_sf"/>
</dbReference>
<dbReference type="PANTHER" id="PTHR42803:SF1">
    <property type="entry name" value="BROAD-SPECIFICITY LINEAR ACYL-COA DEHYDROGENASE FADE5"/>
    <property type="match status" value="1"/>
</dbReference>
<evidence type="ECO:0000256" key="6">
    <source>
        <dbReference type="ARBA" id="ARBA00051388"/>
    </source>
</evidence>
<protein>
    <recommendedName>
        <fullName evidence="9">3-methylmercaptopropionyl-CoA dehydrogenase</fullName>
        <ecNumber evidence="8">1.3.99.41</ecNumber>
    </recommendedName>
</protein>
<keyword evidence="4 10" id="KW-0274">FAD</keyword>
<accession>A0A1G8ESD4</accession>
<evidence type="ECO:0000256" key="8">
    <source>
        <dbReference type="ARBA" id="ARBA00066694"/>
    </source>
</evidence>
<keyword evidence="5 10" id="KW-0560">Oxidoreductase</keyword>
<evidence type="ECO:0000313" key="15">
    <source>
        <dbReference type="EMBL" id="SDH72760.1"/>
    </source>
</evidence>
<dbReference type="Gene3D" id="1.10.540.10">
    <property type="entry name" value="Acyl-CoA dehydrogenase/oxidase, N-terminal domain"/>
    <property type="match status" value="1"/>
</dbReference>
<keyword evidence="3 10" id="KW-0285">Flavoprotein</keyword>
<dbReference type="FunFam" id="2.40.110.10:FF:000031">
    <property type="entry name" value="Acyl-CoA dehydrogenase, putative"/>
    <property type="match status" value="1"/>
</dbReference>
<evidence type="ECO:0000256" key="2">
    <source>
        <dbReference type="ARBA" id="ARBA00009347"/>
    </source>
</evidence>
<dbReference type="SUPFAM" id="SSF47203">
    <property type="entry name" value="Acyl-CoA dehydrogenase C-terminal domain-like"/>
    <property type="match status" value="1"/>
</dbReference>
<proteinExistence type="inferred from homology"/>
<dbReference type="InterPro" id="IPR037069">
    <property type="entry name" value="AcylCoA_DH/ox_N_sf"/>
</dbReference>
<dbReference type="AlphaFoldDB" id="A0A1G8ESD4"/>
<dbReference type="PANTHER" id="PTHR42803">
    <property type="entry name" value="ACYL-COA DEHYDROGENASE"/>
    <property type="match status" value="1"/>
</dbReference>
<name>A0A1G8ESD4_9PROT</name>
<dbReference type="InterPro" id="IPR036250">
    <property type="entry name" value="AcylCo_DH-like_C"/>
</dbReference>
<evidence type="ECO:0000259" key="11">
    <source>
        <dbReference type="Pfam" id="PF00441"/>
    </source>
</evidence>
<comment type="similarity">
    <text evidence="2 10">Belongs to the acyl-CoA dehydrogenase family.</text>
</comment>
<dbReference type="EMBL" id="FNCV01000011">
    <property type="protein sequence ID" value="SDH72760.1"/>
    <property type="molecule type" value="Genomic_DNA"/>
</dbReference>
<dbReference type="Proteomes" id="UP000217076">
    <property type="component" value="Unassembled WGS sequence"/>
</dbReference>
<dbReference type="GO" id="GO:0050660">
    <property type="term" value="F:flavin adenine dinucleotide binding"/>
    <property type="evidence" value="ECO:0007669"/>
    <property type="project" value="InterPro"/>
</dbReference>
<dbReference type="Gene3D" id="1.20.140.10">
    <property type="entry name" value="Butyryl-CoA Dehydrogenase, subunit A, domain 3"/>
    <property type="match status" value="1"/>
</dbReference>
<dbReference type="Pfam" id="PF02771">
    <property type="entry name" value="Acyl-CoA_dh_N"/>
    <property type="match status" value="1"/>
</dbReference>
<evidence type="ECO:0000256" key="9">
    <source>
        <dbReference type="ARBA" id="ARBA00069043"/>
    </source>
</evidence>
<keyword evidence="16" id="KW-1185">Reference proteome</keyword>
<dbReference type="InterPro" id="IPR052166">
    <property type="entry name" value="Diverse_Acyl-CoA_DH"/>
</dbReference>
<dbReference type="InterPro" id="IPR009075">
    <property type="entry name" value="AcylCo_DH/oxidase_C"/>
</dbReference>
<dbReference type="GO" id="GO:0016627">
    <property type="term" value="F:oxidoreductase activity, acting on the CH-CH group of donors"/>
    <property type="evidence" value="ECO:0007669"/>
    <property type="project" value="InterPro"/>
</dbReference>
<gene>
    <name evidence="15" type="ORF">SAMN05421742_11122</name>
</gene>
<dbReference type="Pfam" id="PF02770">
    <property type="entry name" value="Acyl-CoA_dh_M"/>
    <property type="match status" value="1"/>
</dbReference>
<comment type="cofactor">
    <cofactor evidence="1 10">
        <name>FAD</name>
        <dbReference type="ChEBI" id="CHEBI:57692"/>
    </cofactor>
</comment>
<dbReference type="SUPFAM" id="SSF56645">
    <property type="entry name" value="Acyl-CoA dehydrogenase NM domain-like"/>
    <property type="match status" value="1"/>
</dbReference>
<comment type="function">
    <text evidence="7">Involved in the assimilation of dimethylsulphoniopropionate (DMSP), an important compound in the fixation of carbon in marine phytoplankton, by mediating the conversion of 3-(methylthio)propanoyl-CoA (MMPA-CoA) to 3-(methylthio)acryloyl-CoA (MTA-CoA).</text>
</comment>
<feature type="domain" description="Acetyl-CoA dehydrogenase-like C-terminal" evidence="14">
    <location>
        <begin position="469"/>
        <end position="585"/>
    </location>
</feature>
<dbReference type="InterPro" id="IPR013786">
    <property type="entry name" value="AcylCoA_DH/ox_N"/>
</dbReference>
<dbReference type="OrthoDB" id="9807883at2"/>
<evidence type="ECO:0000256" key="10">
    <source>
        <dbReference type="RuleBase" id="RU362125"/>
    </source>
</evidence>
<dbReference type="RefSeq" id="WP_092621158.1">
    <property type="nucleotide sequence ID" value="NZ_FNCV01000011.1"/>
</dbReference>
<evidence type="ECO:0000256" key="3">
    <source>
        <dbReference type="ARBA" id="ARBA00022630"/>
    </source>
</evidence>
<evidence type="ECO:0000259" key="13">
    <source>
        <dbReference type="Pfam" id="PF02771"/>
    </source>
</evidence>
<evidence type="ECO:0000256" key="1">
    <source>
        <dbReference type="ARBA" id="ARBA00001974"/>
    </source>
</evidence>
<evidence type="ECO:0000256" key="7">
    <source>
        <dbReference type="ARBA" id="ARBA00058683"/>
    </source>
</evidence>
<evidence type="ECO:0000256" key="5">
    <source>
        <dbReference type="ARBA" id="ARBA00023002"/>
    </source>
</evidence>
<organism evidence="15 16">
    <name type="scientific">Roseospirillum parvum</name>
    <dbReference type="NCBI Taxonomy" id="83401"/>
    <lineage>
        <taxon>Bacteria</taxon>
        <taxon>Pseudomonadati</taxon>
        <taxon>Pseudomonadota</taxon>
        <taxon>Alphaproteobacteria</taxon>
        <taxon>Rhodospirillales</taxon>
        <taxon>Rhodospirillaceae</taxon>
        <taxon>Roseospirillum</taxon>
    </lineage>
</organism>
<dbReference type="EC" id="1.3.99.41" evidence="8"/>
<sequence length="592" mass="62726">MTDYAAPIKEMRFALALAGLDEVRALPGFEEATPDLIDAILDEAGRFGAEALAPLNRTGDLEGCRLEDDTVIAPPGFAEAYAQFVEAGWQSLVFDPEHGGQGMPWLLQGAVGEIWQAANLSFGLAPLLTQGAIEALTAHGSEHLKATYLPNMIAGTWAGTMNLTEPQAGTDLAQVRLKAVRAGEETYRLSGQKIFITWGDHAMAENIIHLVLGRLPDAPAGVKGISLFLVPKFLLNPDGTPGPRNDVHCAGLEHKLGIHGSATCTMAFGEEEGAVGYLVGEENRGLEYMFTMMNNARLSVGMQGVAIGERAYQQALAYARERIQSKSVTAPREAGPGTIVHHPDVRRMLLSMRSRVEAARALGYYAHANIDLADHHPDPEVRARAEATVQVLTPVVKAWASEIGVSAADLGVQIHGGMGYVEETGAAQHLRDARICPIYEGTNGVQAADLVGRKLLRDQGAGFARVVGAMEADLATLGDAARPVAEALLGLKASADHLMKVGDMGQAMGAATPFLNQFGTVAGGWMMARALAAVEGNAQPGITDDPNFAAAKRATARFYLDQVLPLADAFATQVTADQSCLLALPEEALATT</sequence>
<dbReference type="InterPro" id="IPR046373">
    <property type="entry name" value="Acyl-CoA_Oxase/DH_mid-dom_sf"/>
</dbReference>
<reference evidence="16" key="1">
    <citation type="submission" date="2016-10" db="EMBL/GenBank/DDBJ databases">
        <authorList>
            <person name="Varghese N."/>
            <person name="Submissions S."/>
        </authorList>
    </citation>
    <scope>NUCLEOTIDE SEQUENCE [LARGE SCALE GENOMIC DNA]</scope>
    <source>
        <strain evidence="16">930I</strain>
    </source>
</reference>
<evidence type="ECO:0000256" key="4">
    <source>
        <dbReference type="ARBA" id="ARBA00022827"/>
    </source>
</evidence>
<evidence type="ECO:0000259" key="14">
    <source>
        <dbReference type="Pfam" id="PF12806"/>
    </source>
</evidence>
<dbReference type="Pfam" id="PF12806">
    <property type="entry name" value="Acyl-CoA_dh_C"/>
    <property type="match status" value="1"/>
</dbReference>
<feature type="domain" description="Acyl-CoA oxidase/dehydrogenase middle" evidence="12">
    <location>
        <begin position="161"/>
        <end position="268"/>
    </location>
</feature>
<dbReference type="InterPro" id="IPR006091">
    <property type="entry name" value="Acyl-CoA_Oxase/DH_mid-dom"/>
</dbReference>
<dbReference type="Gene3D" id="2.40.110.10">
    <property type="entry name" value="Butyryl-CoA Dehydrogenase, subunit A, domain 2"/>
    <property type="match status" value="1"/>
</dbReference>
<dbReference type="Pfam" id="PF00441">
    <property type="entry name" value="Acyl-CoA_dh_1"/>
    <property type="match status" value="1"/>
</dbReference>
<feature type="domain" description="Acyl-CoA dehydrogenase/oxidase C-terminal" evidence="11">
    <location>
        <begin position="283"/>
        <end position="450"/>
    </location>
</feature>
<evidence type="ECO:0000259" key="12">
    <source>
        <dbReference type="Pfam" id="PF02770"/>
    </source>
</evidence>
<dbReference type="InterPro" id="IPR025878">
    <property type="entry name" value="Acyl-CoA_dh-like_C_dom"/>
</dbReference>
<evidence type="ECO:0000313" key="16">
    <source>
        <dbReference type="Proteomes" id="UP000217076"/>
    </source>
</evidence>
<comment type="catalytic activity">
    <reaction evidence="6">
        <text>3-(methylsulfanyl)propanoyl-CoA + oxidized [electron-transfer flavoprotein] + H(+) = 3-(methylsulfanyl)acryloyl-CoA + reduced [electron-transfer flavoprotein]</text>
        <dbReference type="Rhea" id="RHEA:52612"/>
        <dbReference type="Rhea" id="RHEA-COMP:10685"/>
        <dbReference type="Rhea" id="RHEA-COMP:10686"/>
        <dbReference type="ChEBI" id="CHEBI:15378"/>
        <dbReference type="ChEBI" id="CHEBI:57692"/>
        <dbReference type="ChEBI" id="CHEBI:58307"/>
        <dbReference type="ChEBI" id="CHEBI:82815"/>
        <dbReference type="ChEBI" id="CHEBI:84994"/>
        <dbReference type="EC" id="1.3.99.41"/>
    </reaction>
    <physiologicalReaction direction="left-to-right" evidence="6">
        <dbReference type="Rhea" id="RHEA:52613"/>
    </physiologicalReaction>
</comment>
<feature type="domain" description="Acyl-CoA dehydrogenase/oxidase N-terminal" evidence="13">
    <location>
        <begin position="39"/>
        <end position="155"/>
    </location>
</feature>
<dbReference type="STRING" id="83401.SAMN05421742_11122"/>